<dbReference type="InterPro" id="IPR017938">
    <property type="entry name" value="Riboflavin_synthase-like_b-brl"/>
</dbReference>
<sequence>MSYWILSETTTFLTMVIWLGLNTYIFTSTIIWYENADSYYYTRVILGSSLAWARASAMCLNFNCMLILIPVSRNFVSLLRGSMCCSGNMRRLLDKNITFHRLIGYMIALHSAIHIGAHVINLERYHKSQLLDAGGLYNALSYIGNKPNESFLNPIRRYDTNITKETIVTLAGITGFIITLSLVLIITSSTETIKRSFYEVFWYTHNLSIVFFIGLVIHGAGQIVRGQTTQSLLHHNLSYCKDHYNEWGETEQCPFPQFSGNKPMAWKWVICPLVLYACERLIRFWRSKQEVIVTKVVTHPSGVLEIQMKKHGFTMEPGQYIFLQCPSVSQLEWHPFTLTSAAEEPFFSVHVRAVGDWTQSLITECVANRNIHQNLWQLPRLAVDGPYGSATTNVFNFKVSVCIAAGIGVTPFASVLKSIWYNSCDPNRAMKLEKVYFYWLCRDTHSFEWFADLLQSLEEQLAEQGKLNFLSYHLFLTGWDDIQVAHIAVHYDSELDVITGLRQKTNYGRPNWHKEFRCVADKHPSDSIGVFYCGPKSLSNILNNMCRLYSSSDPRGVHFHYSKESF</sequence>
<evidence type="ECO:0000256" key="3">
    <source>
        <dbReference type="ARBA" id="ARBA00022617"/>
    </source>
</evidence>
<comment type="catalytic activity">
    <reaction evidence="11">
        <text>NADPH + 2 O2 = 2 superoxide + NADP(+) + H(+)</text>
        <dbReference type="Rhea" id="RHEA:63180"/>
        <dbReference type="ChEBI" id="CHEBI:15378"/>
        <dbReference type="ChEBI" id="CHEBI:15379"/>
        <dbReference type="ChEBI" id="CHEBI:18421"/>
        <dbReference type="ChEBI" id="CHEBI:57783"/>
        <dbReference type="ChEBI" id="CHEBI:58349"/>
    </reaction>
</comment>
<dbReference type="GO" id="GO:0016175">
    <property type="term" value="F:superoxide-generating NAD(P)H oxidase activity"/>
    <property type="evidence" value="ECO:0007669"/>
    <property type="project" value="TreeGrafter"/>
</dbReference>
<feature type="transmembrane region" description="Helical" evidence="12">
    <location>
        <begin position="200"/>
        <end position="221"/>
    </location>
</feature>
<dbReference type="PRINTS" id="PR00466">
    <property type="entry name" value="GP91PHOX"/>
</dbReference>
<dbReference type="CDD" id="cd06186">
    <property type="entry name" value="NOX_Duox_like_FAD_NADP"/>
    <property type="match status" value="1"/>
</dbReference>
<dbReference type="GO" id="GO:0046872">
    <property type="term" value="F:metal ion binding"/>
    <property type="evidence" value="ECO:0007669"/>
    <property type="project" value="UniProtKB-KW"/>
</dbReference>
<dbReference type="InterPro" id="IPR013121">
    <property type="entry name" value="Fe_red_NAD-bd_6"/>
</dbReference>
<organism evidence="14 15">
    <name type="scientific">Pyxicephalus adspersus</name>
    <name type="common">African bullfrog</name>
    <dbReference type="NCBI Taxonomy" id="30357"/>
    <lineage>
        <taxon>Eukaryota</taxon>
        <taxon>Metazoa</taxon>
        <taxon>Chordata</taxon>
        <taxon>Craniata</taxon>
        <taxon>Vertebrata</taxon>
        <taxon>Euteleostomi</taxon>
        <taxon>Amphibia</taxon>
        <taxon>Batrachia</taxon>
        <taxon>Anura</taxon>
        <taxon>Neobatrachia</taxon>
        <taxon>Ranoidea</taxon>
        <taxon>Pyxicephalidae</taxon>
        <taxon>Pyxicephalinae</taxon>
        <taxon>Pyxicephalus</taxon>
    </lineage>
</organism>
<comment type="subcellular location">
    <subcellularLocation>
        <location evidence="1">Cell membrane</location>
        <topology evidence="1">Multi-pass membrane protein</topology>
    </subcellularLocation>
</comment>
<dbReference type="PANTHER" id="PTHR11972:SF12">
    <property type="entry name" value="NADPH OXIDASE 3"/>
    <property type="match status" value="1"/>
</dbReference>
<evidence type="ECO:0000256" key="5">
    <source>
        <dbReference type="ARBA" id="ARBA00022723"/>
    </source>
</evidence>
<feature type="transmembrane region" description="Helical" evidence="12">
    <location>
        <begin position="12"/>
        <end position="32"/>
    </location>
</feature>
<dbReference type="SUPFAM" id="SSF52343">
    <property type="entry name" value="Ferredoxin reductase-like, C-terminal NADP-linked domain"/>
    <property type="match status" value="1"/>
</dbReference>
<keyword evidence="15" id="KW-1185">Reference proteome</keyword>
<keyword evidence="7" id="KW-0560">Oxidoreductase</keyword>
<keyword evidence="8" id="KW-0408">Iron</keyword>
<dbReference type="Pfam" id="PF01794">
    <property type="entry name" value="Ferric_reduct"/>
    <property type="match status" value="1"/>
</dbReference>
<keyword evidence="4 12" id="KW-0812">Transmembrane</keyword>
<dbReference type="InterPro" id="IPR050369">
    <property type="entry name" value="RBOH/FRE"/>
</dbReference>
<dbReference type="PANTHER" id="PTHR11972">
    <property type="entry name" value="NADPH OXIDASE"/>
    <property type="match status" value="1"/>
</dbReference>
<dbReference type="SFLD" id="SFLDG01168">
    <property type="entry name" value="Ferric_reductase_subgroup_(FRE"/>
    <property type="match status" value="1"/>
</dbReference>
<dbReference type="Gene3D" id="3.40.50.80">
    <property type="entry name" value="Nucleotide-binding domain of ferredoxin-NADP reductase (FNR) module"/>
    <property type="match status" value="1"/>
</dbReference>
<evidence type="ECO:0000256" key="11">
    <source>
        <dbReference type="ARBA" id="ARBA00049908"/>
    </source>
</evidence>
<dbReference type="InterPro" id="IPR013130">
    <property type="entry name" value="Fe3_Rdtase_TM_dom"/>
</dbReference>
<dbReference type="InterPro" id="IPR013112">
    <property type="entry name" value="FAD-bd_8"/>
</dbReference>
<evidence type="ECO:0000313" key="14">
    <source>
        <dbReference type="EMBL" id="DBA26944.1"/>
    </source>
</evidence>
<dbReference type="Proteomes" id="UP001181693">
    <property type="component" value="Unassembled WGS sequence"/>
</dbReference>
<feature type="transmembrane region" description="Helical" evidence="12">
    <location>
        <begin position="167"/>
        <end position="188"/>
    </location>
</feature>
<keyword evidence="9 12" id="KW-0472">Membrane</keyword>
<evidence type="ECO:0000256" key="12">
    <source>
        <dbReference type="SAM" id="Phobius"/>
    </source>
</evidence>
<dbReference type="InterPro" id="IPR039261">
    <property type="entry name" value="FNR_nucleotide-bd"/>
</dbReference>
<name>A0AAV3AHZ2_PYXAD</name>
<dbReference type="FunFam" id="3.40.50.80:FF:000004">
    <property type="entry name" value="NADPH oxidase isoform 2"/>
    <property type="match status" value="1"/>
</dbReference>
<dbReference type="GO" id="GO:0006952">
    <property type="term" value="P:defense response"/>
    <property type="evidence" value="ECO:0007669"/>
    <property type="project" value="TreeGrafter"/>
</dbReference>
<evidence type="ECO:0000259" key="13">
    <source>
        <dbReference type="PROSITE" id="PS51384"/>
    </source>
</evidence>
<dbReference type="GO" id="GO:0042554">
    <property type="term" value="P:superoxide anion generation"/>
    <property type="evidence" value="ECO:0007669"/>
    <property type="project" value="TreeGrafter"/>
</dbReference>
<protein>
    <recommendedName>
        <fullName evidence="13">FAD-binding FR-type domain-containing protein</fullName>
    </recommendedName>
</protein>
<proteinExistence type="predicted"/>
<dbReference type="SFLD" id="SFLDS00052">
    <property type="entry name" value="Ferric_Reductase_Domain"/>
    <property type="match status" value="1"/>
</dbReference>
<keyword evidence="6 12" id="KW-1133">Transmembrane helix</keyword>
<feature type="transmembrane region" description="Helical" evidence="12">
    <location>
        <begin position="99"/>
        <end position="120"/>
    </location>
</feature>
<evidence type="ECO:0000256" key="9">
    <source>
        <dbReference type="ARBA" id="ARBA00023136"/>
    </source>
</evidence>
<feature type="domain" description="FAD-binding FR-type" evidence="13">
    <location>
        <begin position="286"/>
        <end position="393"/>
    </location>
</feature>
<accession>A0AAV3AHZ2</accession>
<dbReference type="InterPro" id="IPR017927">
    <property type="entry name" value="FAD-bd_FR_type"/>
</dbReference>
<evidence type="ECO:0000256" key="2">
    <source>
        <dbReference type="ARBA" id="ARBA00022475"/>
    </source>
</evidence>
<evidence type="ECO:0000256" key="6">
    <source>
        <dbReference type="ARBA" id="ARBA00022989"/>
    </source>
</evidence>
<keyword evidence="10" id="KW-0325">Glycoprotein</keyword>
<evidence type="ECO:0000256" key="1">
    <source>
        <dbReference type="ARBA" id="ARBA00004651"/>
    </source>
</evidence>
<dbReference type="PROSITE" id="PS51384">
    <property type="entry name" value="FAD_FR"/>
    <property type="match status" value="1"/>
</dbReference>
<evidence type="ECO:0000256" key="8">
    <source>
        <dbReference type="ARBA" id="ARBA00023004"/>
    </source>
</evidence>
<keyword evidence="2" id="KW-1003">Cell membrane</keyword>
<evidence type="ECO:0000256" key="7">
    <source>
        <dbReference type="ARBA" id="ARBA00023002"/>
    </source>
</evidence>
<dbReference type="AlphaFoldDB" id="A0AAV3AHZ2"/>
<dbReference type="Pfam" id="PF08030">
    <property type="entry name" value="NAD_binding_6"/>
    <property type="match status" value="1"/>
</dbReference>
<evidence type="ECO:0000313" key="15">
    <source>
        <dbReference type="Proteomes" id="UP001181693"/>
    </source>
</evidence>
<keyword evidence="3" id="KW-0349">Heme</keyword>
<evidence type="ECO:0000256" key="4">
    <source>
        <dbReference type="ARBA" id="ARBA00022692"/>
    </source>
</evidence>
<gene>
    <name evidence="14" type="ORF">GDO54_011134</name>
</gene>
<feature type="transmembrane region" description="Helical" evidence="12">
    <location>
        <begin position="52"/>
        <end position="71"/>
    </location>
</feature>
<dbReference type="Pfam" id="PF08022">
    <property type="entry name" value="FAD_binding_8"/>
    <property type="match status" value="1"/>
</dbReference>
<dbReference type="Gene3D" id="2.40.30.10">
    <property type="entry name" value="Translation factors"/>
    <property type="match status" value="1"/>
</dbReference>
<dbReference type="EMBL" id="DYDO01000004">
    <property type="protein sequence ID" value="DBA26944.1"/>
    <property type="molecule type" value="Genomic_DNA"/>
</dbReference>
<dbReference type="InterPro" id="IPR000778">
    <property type="entry name" value="Cyt_b245_heavy_chain"/>
</dbReference>
<reference evidence="14" key="1">
    <citation type="thesis" date="2020" institute="ProQuest LLC" country="789 East Eisenhower Parkway, Ann Arbor, MI, USA">
        <title>Comparative Genomics and Chromosome Evolution.</title>
        <authorList>
            <person name="Mudd A.B."/>
        </authorList>
    </citation>
    <scope>NUCLEOTIDE SEQUENCE</scope>
    <source>
        <strain evidence="14">1538</strain>
        <tissue evidence="14">Blood</tissue>
    </source>
</reference>
<dbReference type="FunFam" id="2.40.30.10:FF:000030">
    <property type="entry name" value="cytochrome b-245 heavy chain"/>
    <property type="match status" value="1"/>
</dbReference>
<keyword evidence="5" id="KW-0479">Metal-binding</keyword>
<dbReference type="SUPFAM" id="SSF63380">
    <property type="entry name" value="Riboflavin synthase domain-like"/>
    <property type="match status" value="1"/>
</dbReference>
<dbReference type="GO" id="GO:0043020">
    <property type="term" value="C:NADPH oxidase complex"/>
    <property type="evidence" value="ECO:0007669"/>
    <property type="project" value="TreeGrafter"/>
</dbReference>
<comment type="caution">
    <text evidence="14">The sequence shown here is derived from an EMBL/GenBank/DDBJ whole genome shotgun (WGS) entry which is preliminary data.</text>
</comment>
<evidence type="ECO:0000256" key="10">
    <source>
        <dbReference type="ARBA" id="ARBA00023180"/>
    </source>
</evidence>